<dbReference type="AlphaFoldDB" id="A0A8K0D925"/>
<reference evidence="2" key="1">
    <citation type="submission" date="2019-08" db="EMBL/GenBank/DDBJ databases">
        <title>The genome of the North American firefly Photinus pyralis.</title>
        <authorList>
            <consortium name="Photinus pyralis genome working group"/>
            <person name="Fallon T.R."/>
            <person name="Sander Lower S.E."/>
            <person name="Weng J.-K."/>
        </authorList>
    </citation>
    <scope>NUCLEOTIDE SEQUENCE</scope>
    <source>
        <strain evidence="2">TRF0915ILg1</strain>
        <tissue evidence="2">Whole body</tissue>
    </source>
</reference>
<dbReference type="EMBL" id="VTPC01001493">
    <property type="protein sequence ID" value="KAF2901790.1"/>
    <property type="molecule type" value="Genomic_DNA"/>
</dbReference>
<sequence length="160" mass="18499">MKKPCTRFESLRRGHKEDNDPQNEEHAPHTSGSEPETHSSMENEQNSSQSTDYAHRTWKTKKAHLKPTPTPSYYVENEKNLLQPFMTESHTLYVENEENSPTTSVTGPPYVENEENSHRPSVAGPRIPLQLQNVLQDEFYVLQSPDPEDQKDLKQIQQDR</sequence>
<evidence type="ECO:0000313" key="3">
    <source>
        <dbReference type="Proteomes" id="UP000801492"/>
    </source>
</evidence>
<proteinExistence type="predicted"/>
<feature type="region of interest" description="Disordered" evidence="1">
    <location>
        <begin position="87"/>
        <end position="124"/>
    </location>
</feature>
<evidence type="ECO:0000256" key="1">
    <source>
        <dbReference type="SAM" id="MobiDB-lite"/>
    </source>
</evidence>
<keyword evidence="3" id="KW-1185">Reference proteome</keyword>
<feature type="compositionally biased region" description="Basic and acidic residues" evidence="1">
    <location>
        <begin position="9"/>
        <end position="28"/>
    </location>
</feature>
<evidence type="ECO:0000313" key="2">
    <source>
        <dbReference type="EMBL" id="KAF2901790.1"/>
    </source>
</evidence>
<protein>
    <submittedName>
        <fullName evidence="2">Uncharacterized protein</fullName>
    </submittedName>
</protein>
<accession>A0A8K0D925</accession>
<dbReference type="Proteomes" id="UP000801492">
    <property type="component" value="Unassembled WGS sequence"/>
</dbReference>
<feature type="region of interest" description="Disordered" evidence="1">
    <location>
        <begin position="1"/>
        <end position="75"/>
    </location>
</feature>
<organism evidence="2 3">
    <name type="scientific">Ignelater luminosus</name>
    <name type="common">Cucubano</name>
    <name type="synonym">Pyrophorus luminosus</name>
    <dbReference type="NCBI Taxonomy" id="2038154"/>
    <lineage>
        <taxon>Eukaryota</taxon>
        <taxon>Metazoa</taxon>
        <taxon>Ecdysozoa</taxon>
        <taxon>Arthropoda</taxon>
        <taxon>Hexapoda</taxon>
        <taxon>Insecta</taxon>
        <taxon>Pterygota</taxon>
        <taxon>Neoptera</taxon>
        <taxon>Endopterygota</taxon>
        <taxon>Coleoptera</taxon>
        <taxon>Polyphaga</taxon>
        <taxon>Elateriformia</taxon>
        <taxon>Elateroidea</taxon>
        <taxon>Elateridae</taxon>
        <taxon>Agrypninae</taxon>
        <taxon>Pyrophorini</taxon>
        <taxon>Ignelater</taxon>
    </lineage>
</organism>
<gene>
    <name evidence="2" type="ORF">ILUMI_04396</name>
</gene>
<comment type="caution">
    <text evidence="2">The sequence shown here is derived from an EMBL/GenBank/DDBJ whole genome shotgun (WGS) entry which is preliminary data.</text>
</comment>
<name>A0A8K0D925_IGNLU</name>
<feature type="compositionally biased region" description="Basic residues" evidence="1">
    <location>
        <begin position="56"/>
        <end position="65"/>
    </location>
</feature>